<dbReference type="RefSeq" id="WP_169267218.1">
    <property type="nucleotide sequence ID" value="NZ_CAWOXK010000001.1"/>
</dbReference>
<gene>
    <name evidence="2" type="ORF">DP114_13825</name>
</gene>
<reference evidence="2 3" key="1">
    <citation type="submission" date="2018-06" db="EMBL/GenBank/DDBJ databases">
        <title>Comparative genomics of Brasilonema spp. strains.</title>
        <authorList>
            <person name="Alvarenga D.O."/>
            <person name="Fiore M.F."/>
            <person name="Varani A.M."/>
        </authorList>
    </citation>
    <scope>NUCLEOTIDE SEQUENCE [LARGE SCALE GENOMIC DNA]</scope>
    <source>
        <strain evidence="2 3">CENA114</strain>
    </source>
</reference>
<evidence type="ECO:0000256" key="1">
    <source>
        <dbReference type="SAM" id="SignalP"/>
    </source>
</evidence>
<evidence type="ECO:0000313" key="2">
    <source>
        <dbReference type="EMBL" id="QDL08825.1"/>
    </source>
</evidence>
<feature type="signal peptide" evidence="1">
    <location>
        <begin position="1"/>
        <end position="25"/>
    </location>
</feature>
<keyword evidence="1" id="KW-0732">Signal</keyword>
<protein>
    <recommendedName>
        <fullName evidence="4">SH3b domain-containing protein</fullName>
    </recommendedName>
</protein>
<evidence type="ECO:0008006" key="4">
    <source>
        <dbReference type="Google" id="ProtNLM"/>
    </source>
</evidence>
<dbReference type="AlphaFoldDB" id="A0A856MC23"/>
<proteinExistence type="predicted"/>
<dbReference type="Proteomes" id="UP000503129">
    <property type="component" value="Chromosome"/>
</dbReference>
<keyword evidence="3" id="KW-1185">Reference proteome</keyword>
<dbReference type="EMBL" id="CP030118">
    <property type="protein sequence ID" value="QDL08825.1"/>
    <property type="molecule type" value="Genomic_DNA"/>
</dbReference>
<sequence length="75" mass="8828">MKKIIVGTLLALPLAIASIPTQASALEIRVDPGFHARPVRQEVIASRYDRRRWVPAHWERRNGRRVWIRGHYVRY</sequence>
<evidence type="ECO:0000313" key="3">
    <source>
        <dbReference type="Proteomes" id="UP000503129"/>
    </source>
</evidence>
<accession>A0A856MC23</accession>
<feature type="chain" id="PRO_5033039458" description="SH3b domain-containing protein" evidence="1">
    <location>
        <begin position="26"/>
        <end position="75"/>
    </location>
</feature>
<organism evidence="2 3">
    <name type="scientific">Brasilonema sennae CENA114</name>
    <dbReference type="NCBI Taxonomy" id="415709"/>
    <lineage>
        <taxon>Bacteria</taxon>
        <taxon>Bacillati</taxon>
        <taxon>Cyanobacteriota</taxon>
        <taxon>Cyanophyceae</taxon>
        <taxon>Nostocales</taxon>
        <taxon>Scytonemataceae</taxon>
        <taxon>Brasilonema</taxon>
        <taxon>Bromeliae group (in: Brasilonema)</taxon>
    </lineage>
</organism>
<name>A0A856MC23_9CYAN</name>
<dbReference type="KEGG" id="bsen:DP114_13825"/>